<evidence type="ECO:0000313" key="1">
    <source>
        <dbReference type="EMBL" id="GFR51276.1"/>
    </source>
</evidence>
<name>A0AAD3HSG6_9CHLO</name>
<protein>
    <submittedName>
        <fullName evidence="1">Uncharacterized protein</fullName>
    </submittedName>
</protein>
<dbReference type="AlphaFoldDB" id="A0AAD3HSG6"/>
<organism evidence="1 2">
    <name type="scientific">Astrephomene gubernaculifera</name>
    <dbReference type="NCBI Taxonomy" id="47775"/>
    <lineage>
        <taxon>Eukaryota</taxon>
        <taxon>Viridiplantae</taxon>
        <taxon>Chlorophyta</taxon>
        <taxon>core chlorophytes</taxon>
        <taxon>Chlorophyceae</taxon>
        <taxon>CS clade</taxon>
        <taxon>Chlamydomonadales</taxon>
        <taxon>Astrephomenaceae</taxon>
        <taxon>Astrephomene</taxon>
    </lineage>
</organism>
<dbReference type="EMBL" id="BMAR01000048">
    <property type="protein sequence ID" value="GFR51276.1"/>
    <property type="molecule type" value="Genomic_DNA"/>
</dbReference>
<keyword evidence="2" id="KW-1185">Reference proteome</keyword>
<evidence type="ECO:0000313" key="2">
    <source>
        <dbReference type="Proteomes" id="UP001054857"/>
    </source>
</evidence>
<comment type="caution">
    <text evidence="1">The sequence shown here is derived from an EMBL/GenBank/DDBJ whole genome shotgun (WGS) entry which is preliminary data.</text>
</comment>
<proteinExistence type="predicted"/>
<accession>A0AAD3HSG6</accession>
<gene>
    <name evidence="1" type="ORF">Agub_g13563</name>
</gene>
<dbReference type="Proteomes" id="UP001054857">
    <property type="component" value="Unassembled WGS sequence"/>
</dbReference>
<sequence length="237" mass="27011">MASQLTLPSYVKPAVLEFKRLELEYMDGLPQKVKDQLANSVSFEVEKNHMRHYGDFAFTLAGIKPCALFAHGIGPFYGKGLAEAALLPVMREFNLEEHGFKAEEIKHNMLTSNPIHPGFKSAWVLFNTRHAGYELARKTFMNPACKRMDEEQIGRALGYPFPAGDGTISYIDNTEVQARNTCCVPVLEYFCPSGFETVQLILLHFKRYRSVWSQLGWDLTINTQEHRGLELMSSMRR</sequence>
<reference evidence="1 2" key="1">
    <citation type="journal article" date="2021" name="Sci. Rep.">
        <title>Genome sequencing of the multicellular alga Astrephomene provides insights into convergent evolution of germ-soma differentiation.</title>
        <authorList>
            <person name="Yamashita S."/>
            <person name="Yamamoto K."/>
            <person name="Matsuzaki R."/>
            <person name="Suzuki S."/>
            <person name="Yamaguchi H."/>
            <person name="Hirooka S."/>
            <person name="Minakuchi Y."/>
            <person name="Miyagishima S."/>
            <person name="Kawachi M."/>
            <person name="Toyoda A."/>
            <person name="Nozaki H."/>
        </authorList>
    </citation>
    <scope>NUCLEOTIDE SEQUENCE [LARGE SCALE GENOMIC DNA]</scope>
    <source>
        <strain evidence="1 2">NIES-4017</strain>
    </source>
</reference>